<dbReference type="EMBL" id="CYGV01001315">
    <property type="protein sequence ID" value="CUA72814.1"/>
    <property type="molecule type" value="Genomic_DNA"/>
</dbReference>
<keyword evidence="3" id="KW-1185">Reference proteome</keyword>
<reference evidence="2 3" key="1">
    <citation type="submission" date="2015-07" db="EMBL/GenBank/DDBJ databases">
        <authorList>
            <person name="Noorani M."/>
        </authorList>
    </citation>
    <scope>NUCLEOTIDE SEQUENCE [LARGE SCALE GENOMIC DNA]</scope>
    <source>
        <strain evidence="2">BBA 69670</strain>
    </source>
</reference>
<evidence type="ECO:0000313" key="2">
    <source>
        <dbReference type="EMBL" id="CUA72814.1"/>
    </source>
</evidence>
<feature type="chain" id="PRO_5005502476" description="Transmembrane protein" evidence="1">
    <location>
        <begin position="23"/>
        <end position="161"/>
    </location>
</feature>
<accession>A0A0K6G352</accession>
<name>A0A0K6G352_9AGAM</name>
<dbReference type="Proteomes" id="UP000044841">
    <property type="component" value="Unassembled WGS sequence"/>
</dbReference>
<dbReference type="AlphaFoldDB" id="A0A0K6G352"/>
<organism evidence="2 3">
    <name type="scientific">Rhizoctonia solani</name>
    <dbReference type="NCBI Taxonomy" id="456999"/>
    <lineage>
        <taxon>Eukaryota</taxon>
        <taxon>Fungi</taxon>
        <taxon>Dikarya</taxon>
        <taxon>Basidiomycota</taxon>
        <taxon>Agaricomycotina</taxon>
        <taxon>Agaricomycetes</taxon>
        <taxon>Cantharellales</taxon>
        <taxon>Ceratobasidiaceae</taxon>
        <taxon>Rhizoctonia</taxon>
    </lineage>
</organism>
<keyword evidence="1" id="KW-0732">Signal</keyword>
<proteinExistence type="predicted"/>
<protein>
    <recommendedName>
        <fullName evidence="4">Transmembrane protein</fullName>
    </recommendedName>
</protein>
<gene>
    <name evidence="2" type="ORF">RSOLAG22IIIB_10317</name>
</gene>
<sequence length="161" mass="16917">MTGLARCIAVLCLLVLSIVVSAVPTNIATRRLGSQQNGNNVIEQLGALQTEIKLIAGTIPKLAVVTDVASLIESLVMKVNVCAEFVVDVGENTDMDSATKRDVVAKVSVIIAMLLNLGAELVTKFGAALALPLITKIDTYLSILALPNVYTNGAQSIIPNM</sequence>
<evidence type="ECO:0008006" key="4">
    <source>
        <dbReference type="Google" id="ProtNLM"/>
    </source>
</evidence>
<evidence type="ECO:0000256" key="1">
    <source>
        <dbReference type="SAM" id="SignalP"/>
    </source>
</evidence>
<evidence type="ECO:0000313" key="3">
    <source>
        <dbReference type="Proteomes" id="UP000044841"/>
    </source>
</evidence>
<feature type="signal peptide" evidence="1">
    <location>
        <begin position="1"/>
        <end position="22"/>
    </location>
</feature>